<organism evidence="3 5">
    <name type="scientific">Cucumis melo var. makuwa</name>
    <name type="common">Oriental melon</name>
    <dbReference type="NCBI Taxonomy" id="1194695"/>
    <lineage>
        <taxon>Eukaryota</taxon>
        <taxon>Viridiplantae</taxon>
        <taxon>Streptophyta</taxon>
        <taxon>Embryophyta</taxon>
        <taxon>Tracheophyta</taxon>
        <taxon>Spermatophyta</taxon>
        <taxon>Magnoliopsida</taxon>
        <taxon>eudicotyledons</taxon>
        <taxon>Gunneridae</taxon>
        <taxon>Pentapetalae</taxon>
        <taxon>rosids</taxon>
        <taxon>fabids</taxon>
        <taxon>Cucurbitales</taxon>
        <taxon>Cucurbitaceae</taxon>
        <taxon>Benincaseae</taxon>
        <taxon>Cucumis</taxon>
    </lineage>
</organism>
<evidence type="ECO:0000313" key="3">
    <source>
        <dbReference type="EMBL" id="TYK04771.1"/>
    </source>
</evidence>
<comment type="caution">
    <text evidence="3">The sequence shown here is derived from an EMBL/GenBank/DDBJ whole genome shotgun (WGS) entry which is preliminary data.</text>
</comment>
<evidence type="ECO:0000313" key="4">
    <source>
        <dbReference type="Proteomes" id="UP000321393"/>
    </source>
</evidence>
<proteinExistence type="predicted"/>
<evidence type="ECO:0000313" key="5">
    <source>
        <dbReference type="Proteomes" id="UP000321947"/>
    </source>
</evidence>
<sequence length="95" mass="10611">MKMVFFDGSLLSMVLPVTTTEICNAPKFRGDARVQEFYGKRSGSQLSSAWVDSFGRGLKQEFSYILDRHKSPDVLCIVIMLMGCAVNWNSNVNGL</sequence>
<keyword evidence="1" id="KW-0732">Signal</keyword>
<evidence type="ECO:0000256" key="1">
    <source>
        <dbReference type="SAM" id="SignalP"/>
    </source>
</evidence>
<evidence type="ECO:0000313" key="2">
    <source>
        <dbReference type="EMBL" id="KAA0047009.1"/>
    </source>
</evidence>
<feature type="chain" id="PRO_5042723022" evidence="1">
    <location>
        <begin position="20"/>
        <end position="95"/>
    </location>
</feature>
<dbReference type="Proteomes" id="UP000321393">
    <property type="component" value="Unassembled WGS sequence"/>
</dbReference>
<dbReference type="EMBL" id="SSTE01013576">
    <property type="protein sequence ID" value="KAA0047009.1"/>
    <property type="molecule type" value="Genomic_DNA"/>
</dbReference>
<dbReference type="Proteomes" id="UP000321947">
    <property type="component" value="Unassembled WGS sequence"/>
</dbReference>
<name>A0A5D3BYK5_CUCMM</name>
<dbReference type="AlphaFoldDB" id="A0A5D3BYK5"/>
<accession>A0A5D3BYK5</accession>
<gene>
    <name evidence="3" type="ORF">E5676_scaffold68G00790</name>
    <name evidence="2" type="ORF">E6C27_scaffold230G002060</name>
</gene>
<reference evidence="4 5" key="1">
    <citation type="submission" date="2019-08" db="EMBL/GenBank/DDBJ databases">
        <title>Draft genome sequences of two oriental melons (Cucumis melo L. var makuwa).</title>
        <authorList>
            <person name="Kwon S.-Y."/>
        </authorList>
    </citation>
    <scope>NUCLEOTIDE SEQUENCE [LARGE SCALE GENOMIC DNA]</scope>
    <source>
        <strain evidence="5">cv. Chang Bougi</strain>
        <strain evidence="4">cv. SW 3</strain>
        <tissue evidence="3">Leaf</tissue>
    </source>
</reference>
<dbReference type="EMBL" id="SSTD01014035">
    <property type="protein sequence ID" value="TYK04771.1"/>
    <property type="molecule type" value="Genomic_DNA"/>
</dbReference>
<feature type="signal peptide" evidence="1">
    <location>
        <begin position="1"/>
        <end position="19"/>
    </location>
</feature>
<protein>
    <submittedName>
        <fullName evidence="3">Ty3-gypsy retrotransposon protein</fullName>
    </submittedName>
</protein>